<evidence type="ECO:0000313" key="2">
    <source>
        <dbReference type="EMBL" id="GIX83597.1"/>
    </source>
</evidence>
<dbReference type="Proteomes" id="UP001054945">
    <property type="component" value="Unassembled WGS sequence"/>
</dbReference>
<organism evidence="2 3">
    <name type="scientific">Caerostris extrusa</name>
    <name type="common">Bark spider</name>
    <name type="synonym">Caerostris bankana</name>
    <dbReference type="NCBI Taxonomy" id="172846"/>
    <lineage>
        <taxon>Eukaryota</taxon>
        <taxon>Metazoa</taxon>
        <taxon>Ecdysozoa</taxon>
        <taxon>Arthropoda</taxon>
        <taxon>Chelicerata</taxon>
        <taxon>Arachnida</taxon>
        <taxon>Araneae</taxon>
        <taxon>Araneomorphae</taxon>
        <taxon>Entelegynae</taxon>
        <taxon>Araneoidea</taxon>
        <taxon>Araneidae</taxon>
        <taxon>Caerostris</taxon>
    </lineage>
</organism>
<gene>
    <name evidence="2" type="ORF">CEXT_561861</name>
</gene>
<keyword evidence="3" id="KW-1185">Reference proteome</keyword>
<feature type="transmembrane region" description="Helical" evidence="1">
    <location>
        <begin position="26"/>
        <end position="47"/>
    </location>
</feature>
<protein>
    <submittedName>
        <fullName evidence="2">Uncharacterized protein</fullName>
    </submittedName>
</protein>
<proteinExistence type="predicted"/>
<comment type="caution">
    <text evidence="2">The sequence shown here is derived from an EMBL/GenBank/DDBJ whole genome shotgun (WGS) entry which is preliminary data.</text>
</comment>
<accession>A0AAV4NFP0</accession>
<evidence type="ECO:0000313" key="3">
    <source>
        <dbReference type="Proteomes" id="UP001054945"/>
    </source>
</evidence>
<dbReference type="AlphaFoldDB" id="A0AAV4NFP0"/>
<keyword evidence="1" id="KW-0812">Transmembrane</keyword>
<evidence type="ECO:0000256" key="1">
    <source>
        <dbReference type="SAM" id="Phobius"/>
    </source>
</evidence>
<reference evidence="2 3" key="1">
    <citation type="submission" date="2021-06" db="EMBL/GenBank/DDBJ databases">
        <title>Caerostris extrusa draft genome.</title>
        <authorList>
            <person name="Kono N."/>
            <person name="Arakawa K."/>
        </authorList>
    </citation>
    <scope>NUCLEOTIDE SEQUENCE [LARGE SCALE GENOMIC DNA]</scope>
</reference>
<name>A0AAV4NFP0_CAEEX</name>
<keyword evidence="1" id="KW-1133">Transmembrane helix</keyword>
<keyword evidence="1" id="KW-0472">Membrane</keyword>
<dbReference type="EMBL" id="BPLR01020885">
    <property type="protein sequence ID" value="GIX83597.1"/>
    <property type="molecule type" value="Genomic_DNA"/>
</dbReference>
<sequence length="106" mass="12290">MKKRSVLRSAKMAALKRASDRRAKSCFLVVIFFAIFACMLVTEVFYVEEERWREEKFLSMFSFGEDSSSSPNRFAIMDPLSSRVARELARAKDEDWVNSNESKSMT</sequence>